<feature type="transmembrane region" description="Helical" evidence="1">
    <location>
        <begin position="75"/>
        <end position="93"/>
    </location>
</feature>
<evidence type="ECO:0008006" key="4">
    <source>
        <dbReference type="Google" id="ProtNLM"/>
    </source>
</evidence>
<evidence type="ECO:0000313" key="3">
    <source>
        <dbReference type="Proteomes" id="UP001519288"/>
    </source>
</evidence>
<dbReference type="RefSeq" id="WP_209863465.1">
    <property type="nucleotide sequence ID" value="NZ_JAGGLD010000004.1"/>
</dbReference>
<organism evidence="2 3">
    <name type="scientific">Paenibacillus shirakamiensis</name>
    <dbReference type="NCBI Taxonomy" id="1265935"/>
    <lineage>
        <taxon>Bacteria</taxon>
        <taxon>Bacillati</taxon>
        <taxon>Bacillota</taxon>
        <taxon>Bacilli</taxon>
        <taxon>Bacillales</taxon>
        <taxon>Paenibacillaceae</taxon>
        <taxon>Paenibacillus</taxon>
    </lineage>
</organism>
<reference evidence="2 3" key="1">
    <citation type="submission" date="2021-03" db="EMBL/GenBank/DDBJ databases">
        <title>Genomic Encyclopedia of Type Strains, Phase IV (KMG-IV): sequencing the most valuable type-strain genomes for metagenomic binning, comparative biology and taxonomic classification.</title>
        <authorList>
            <person name="Goeker M."/>
        </authorList>
    </citation>
    <scope>NUCLEOTIDE SEQUENCE [LARGE SCALE GENOMIC DNA]</scope>
    <source>
        <strain evidence="2 3">DSM 26806</strain>
    </source>
</reference>
<comment type="caution">
    <text evidence="2">The sequence shown here is derived from an EMBL/GenBank/DDBJ whole genome shotgun (WGS) entry which is preliminary data.</text>
</comment>
<proteinExistence type="predicted"/>
<feature type="transmembrane region" description="Helical" evidence="1">
    <location>
        <begin position="41"/>
        <end position="63"/>
    </location>
</feature>
<dbReference type="EMBL" id="JAGGLD010000004">
    <property type="protein sequence ID" value="MBP2001706.1"/>
    <property type="molecule type" value="Genomic_DNA"/>
</dbReference>
<keyword evidence="1" id="KW-0472">Membrane</keyword>
<keyword evidence="1" id="KW-0812">Transmembrane</keyword>
<dbReference type="Proteomes" id="UP001519288">
    <property type="component" value="Unassembled WGS sequence"/>
</dbReference>
<evidence type="ECO:0000256" key="1">
    <source>
        <dbReference type="SAM" id="Phobius"/>
    </source>
</evidence>
<name>A0ABS4JKV1_9BACL</name>
<gene>
    <name evidence="2" type="ORF">J2Z69_002751</name>
</gene>
<accession>A0ABS4JKV1</accession>
<evidence type="ECO:0000313" key="2">
    <source>
        <dbReference type="EMBL" id="MBP2001706.1"/>
    </source>
</evidence>
<protein>
    <recommendedName>
        <fullName evidence="4">DUF3784 domain-containing protein</fullName>
    </recommendedName>
</protein>
<keyword evidence="1" id="KW-1133">Transmembrane helix</keyword>
<sequence length="104" mass="11728">MFLSLGLWLFMFLTGYSILSRKLLPLFPLFRKGSLPDDLMLAITKYLGCYCLVIAGSGLLWELAHLISPSHSIRVYANVIMMLIVLTASLMMFNKLRGVRVNST</sequence>
<keyword evidence="3" id="KW-1185">Reference proteome</keyword>